<dbReference type="EMBL" id="NCKW01011137">
    <property type="protein sequence ID" value="POM64297.1"/>
    <property type="molecule type" value="Genomic_DNA"/>
</dbReference>
<evidence type="ECO:0000256" key="1">
    <source>
        <dbReference type="SAM" id="MobiDB-lite"/>
    </source>
</evidence>
<sequence length="260" mass="27926">MMSAVNPGTVHRKAAKKPRTTYAPASTINWSSGSHEFCDDSIPATSQATGASHSAAALGRPTPYGSGALRSDQGGREELSHAFEYDAPSQPHPSGPSTSGRDSVGSLLSDEVRQLRDRVYAIEVALGLGPGGQAAAHAGKPWGLEVVRQDVDALGRETRELHGRVDRRVLASALKELRRSLNALAYETHGQMPSYEPTGYSYHWTYGYRGKILRTIIPFKTPHVIRWEVDGIGGAVTAEDPNGSSEAMLQLITPNGANQR</sequence>
<feature type="compositionally biased region" description="Basic residues" evidence="1">
    <location>
        <begin position="10"/>
        <end position="19"/>
    </location>
</feature>
<feature type="region of interest" description="Disordered" evidence="1">
    <location>
        <begin position="41"/>
        <end position="105"/>
    </location>
</feature>
<feature type="compositionally biased region" description="Polar residues" evidence="1">
    <location>
        <begin position="43"/>
        <end position="52"/>
    </location>
</feature>
<feature type="compositionally biased region" description="Basic and acidic residues" evidence="1">
    <location>
        <begin position="73"/>
        <end position="84"/>
    </location>
</feature>
<evidence type="ECO:0000313" key="3">
    <source>
        <dbReference type="Proteomes" id="UP000237271"/>
    </source>
</evidence>
<gene>
    <name evidence="2" type="ORF">PHPALM_20192</name>
</gene>
<organism evidence="2 3">
    <name type="scientific">Phytophthora palmivora</name>
    <dbReference type="NCBI Taxonomy" id="4796"/>
    <lineage>
        <taxon>Eukaryota</taxon>
        <taxon>Sar</taxon>
        <taxon>Stramenopiles</taxon>
        <taxon>Oomycota</taxon>
        <taxon>Peronosporomycetes</taxon>
        <taxon>Peronosporales</taxon>
        <taxon>Peronosporaceae</taxon>
        <taxon>Phytophthora</taxon>
    </lineage>
</organism>
<reference evidence="2 3" key="1">
    <citation type="journal article" date="2017" name="Genome Biol. Evol.">
        <title>Phytophthora megakarya and P. palmivora, closely related causal agents of cacao black pod rot, underwent increases in genome sizes and gene numbers by different mechanisms.</title>
        <authorList>
            <person name="Ali S.S."/>
            <person name="Shao J."/>
            <person name="Lary D.J."/>
            <person name="Kronmiller B."/>
            <person name="Shen D."/>
            <person name="Strem M.D."/>
            <person name="Amoako-Attah I."/>
            <person name="Akrofi A.Y."/>
            <person name="Begoude B.A."/>
            <person name="Ten Hoopen G.M."/>
            <person name="Coulibaly K."/>
            <person name="Kebe B.I."/>
            <person name="Melnick R.L."/>
            <person name="Guiltinan M.J."/>
            <person name="Tyler B.M."/>
            <person name="Meinhardt L.W."/>
            <person name="Bailey B.A."/>
        </authorList>
    </citation>
    <scope>NUCLEOTIDE SEQUENCE [LARGE SCALE GENOMIC DNA]</scope>
    <source>
        <strain evidence="3">sbr112.9</strain>
    </source>
</reference>
<comment type="caution">
    <text evidence="2">The sequence shown here is derived from an EMBL/GenBank/DDBJ whole genome shotgun (WGS) entry which is preliminary data.</text>
</comment>
<keyword evidence="3" id="KW-1185">Reference proteome</keyword>
<protein>
    <submittedName>
        <fullName evidence="2">Uncharacterized protein</fullName>
    </submittedName>
</protein>
<dbReference type="AlphaFoldDB" id="A0A2P4XFH5"/>
<feature type="region of interest" description="Disordered" evidence="1">
    <location>
        <begin position="1"/>
        <end position="29"/>
    </location>
</feature>
<proteinExistence type="predicted"/>
<name>A0A2P4XFH5_9STRA</name>
<evidence type="ECO:0000313" key="2">
    <source>
        <dbReference type="EMBL" id="POM64297.1"/>
    </source>
</evidence>
<accession>A0A2P4XFH5</accession>
<dbReference type="Proteomes" id="UP000237271">
    <property type="component" value="Unassembled WGS sequence"/>
</dbReference>